<dbReference type="InterPro" id="IPR039425">
    <property type="entry name" value="RNA_pol_sigma-70-like"/>
</dbReference>
<name>A0ABV4TJM6_9FLAO</name>
<dbReference type="Gene3D" id="1.10.10.10">
    <property type="entry name" value="Winged helix-like DNA-binding domain superfamily/Winged helix DNA-binding domain"/>
    <property type="match status" value="1"/>
</dbReference>
<dbReference type="InterPro" id="IPR014327">
    <property type="entry name" value="RNA_pol_sigma70_bacteroid"/>
</dbReference>
<organism evidence="7 8">
    <name type="scientific">Flavobacterium magnesitis</name>
    <dbReference type="NCBI Taxonomy" id="3138077"/>
    <lineage>
        <taxon>Bacteria</taxon>
        <taxon>Pseudomonadati</taxon>
        <taxon>Bacteroidota</taxon>
        <taxon>Flavobacteriia</taxon>
        <taxon>Flavobacteriales</taxon>
        <taxon>Flavobacteriaceae</taxon>
        <taxon>Flavobacterium</taxon>
    </lineage>
</organism>
<reference evidence="7 8" key="1">
    <citation type="submission" date="2024-04" db="EMBL/GenBank/DDBJ databases">
        <title>New Clade of Flavobacterium.</title>
        <authorList>
            <person name="Matos L."/>
            <person name="Proenca D.N."/>
            <person name="Fransisco R.M."/>
            <person name="Chung A.P."/>
            <person name="Maccario L."/>
            <person name="Sorensen S.J."/>
            <person name="Morais P.V."/>
        </authorList>
    </citation>
    <scope>NUCLEOTIDE SEQUENCE [LARGE SCALE GENOMIC DNA]</scope>
    <source>
        <strain evidence="7 8">FBOR7N2.3</strain>
    </source>
</reference>
<proteinExistence type="inferred from homology"/>
<dbReference type="PANTHER" id="PTHR43133:SF46">
    <property type="entry name" value="RNA POLYMERASE SIGMA-70 FACTOR ECF SUBFAMILY"/>
    <property type="match status" value="1"/>
</dbReference>
<keyword evidence="3" id="KW-0731">Sigma factor</keyword>
<dbReference type="SUPFAM" id="SSF88659">
    <property type="entry name" value="Sigma3 and sigma4 domains of RNA polymerase sigma factors"/>
    <property type="match status" value="1"/>
</dbReference>
<evidence type="ECO:0000256" key="4">
    <source>
        <dbReference type="ARBA" id="ARBA00023163"/>
    </source>
</evidence>
<dbReference type="Proteomes" id="UP001574170">
    <property type="component" value="Unassembled WGS sequence"/>
</dbReference>
<dbReference type="InterPro" id="IPR036388">
    <property type="entry name" value="WH-like_DNA-bd_sf"/>
</dbReference>
<keyword evidence="2" id="KW-0805">Transcription regulation</keyword>
<comment type="similarity">
    <text evidence="1">Belongs to the sigma-70 factor family. ECF subfamily.</text>
</comment>
<dbReference type="NCBIfam" id="TIGR02985">
    <property type="entry name" value="Sig70_bacteroi1"/>
    <property type="match status" value="1"/>
</dbReference>
<evidence type="ECO:0000259" key="6">
    <source>
        <dbReference type="Pfam" id="PF08281"/>
    </source>
</evidence>
<dbReference type="Gene3D" id="1.10.1740.10">
    <property type="match status" value="1"/>
</dbReference>
<accession>A0ABV4TJM6</accession>
<dbReference type="Pfam" id="PF04542">
    <property type="entry name" value="Sigma70_r2"/>
    <property type="match status" value="1"/>
</dbReference>
<evidence type="ECO:0000256" key="2">
    <source>
        <dbReference type="ARBA" id="ARBA00023015"/>
    </source>
</evidence>
<dbReference type="InterPro" id="IPR013324">
    <property type="entry name" value="RNA_pol_sigma_r3/r4-like"/>
</dbReference>
<evidence type="ECO:0000313" key="8">
    <source>
        <dbReference type="Proteomes" id="UP001574170"/>
    </source>
</evidence>
<evidence type="ECO:0000256" key="1">
    <source>
        <dbReference type="ARBA" id="ARBA00010641"/>
    </source>
</evidence>
<dbReference type="InterPro" id="IPR014284">
    <property type="entry name" value="RNA_pol_sigma-70_dom"/>
</dbReference>
<comment type="caution">
    <text evidence="7">The sequence shown here is derived from an EMBL/GenBank/DDBJ whole genome shotgun (WGS) entry which is preliminary data.</text>
</comment>
<keyword evidence="8" id="KW-1185">Reference proteome</keyword>
<dbReference type="InterPro" id="IPR013325">
    <property type="entry name" value="RNA_pol_sigma_r2"/>
</dbReference>
<dbReference type="NCBIfam" id="TIGR02937">
    <property type="entry name" value="sigma70-ECF"/>
    <property type="match status" value="1"/>
</dbReference>
<evidence type="ECO:0000259" key="5">
    <source>
        <dbReference type="Pfam" id="PF04542"/>
    </source>
</evidence>
<gene>
    <name evidence="7" type="ORF">AAGV33_01670</name>
</gene>
<feature type="domain" description="RNA polymerase sigma-70 region 2" evidence="5">
    <location>
        <begin position="35"/>
        <end position="92"/>
    </location>
</feature>
<protein>
    <submittedName>
        <fullName evidence="7">RNA polymerase sigma-70 factor</fullName>
    </submittedName>
</protein>
<sequence>MKIDNNLESIYFESFKEGDQVAFAYFYDQFFSKIQAFSISFVYDKEEAENVAQEAFLHLWENRNNIDTVNGISSFLHTYTKSKCLNIIRHNKVKDRFKDAVLNQKERELDTEILNSIAFDTLELTELEHLISGSISKLPPKTREVFIKKRFEQKKNSEIAEEMQVTLKAIEAHMTKALKLLKNSLSDYLGLIIILFIYNN</sequence>
<dbReference type="InterPro" id="IPR013249">
    <property type="entry name" value="RNA_pol_sigma70_r4_t2"/>
</dbReference>
<evidence type="ECO:0000313" key="7">
    <source>
        <dbReference type="EMBL" id="MFA9193097.1"/>
    </source>
</evidence>
<feature type="domain" description="RNA polymerase sigma factor 70 region 4 type 2" evidence="6">
    <location>
        <begin position="135"/>
        <end position="181"/>
    </location>
</feature>
<dbReference type="RefSeq" id="WP_373390165.1">
    <property type="nucleotide sequence ID" value="NZ_JBCFQJ010000014.1"/>
</dbReference>
<dbReference type="EMBL" id="JBCFQK010000001">
    <property type="protein sequence ID" value="MFA9193097.1"/>
    <property type="molecule type" value="Genomic_DNA"/>
</dbReference>
<dbReference type="InterPro" id="IPR007627">
    <property type="entry name" value="RNA_pol_sigma70_r2"/>
</dbReference>
<evidence type="ECO:0000256" key="3">
    <source>
        <dbReference type="ARBA" id="ARBA00023082"/>
    </source>
</evidence>
<dbReference type="SUPFAM" id="SSF88946">
    <property type="entry name" value="Sigma2 domain of RNA polymerase sigma factors"/>
    <property type="match status" value="1"/>
</dbReference>
<dbReference type="Pfam" id="PF08281">
    <property type="entry name" value="Sigma70_r4_2"/>
    <property type="match status" value="1"/>
</dbReference>
<dbReference type="PANTHER" id="PTHR43133">
    <property type="entry name" value="RNA POLYMERASE ECF-TYPE SIGMA FACTO"/>
    <property type="match status" value="1"/>
</dbReference>
<keyword evidence="4" id="KW-0804">Transcription</keyword>